<reference evidence="2" key="1">
    <citation type="submission" date="2019-10" db="EMBL/GenBank/DDBJ databases">
        <title>Antimicrobial potential of Antarctic Bacteria.</title>
        <authorList>
            <person name="Benaud N."/>
            <person name="Edwards R.J."/>
            <person name="Ferrari B.C."/>
        </authorList>
    </citation>
    <scope>NUCLEOTIDE SEQUENCE [LARGE SCALE GENOMIC DNA]</scope>
    <source>
        <strain evidence="2">NBSH44</strain>
    </source>
</reference>
<evidence type="ECO:0000313" key="1">
    <source>
        <dbReference type="EMBL" id="QNE74943.1"/>
    </source>
</evidence>
<keyword evidence="2" id="KW-1185">Reference proteome</keyword>
<name>A0A7G7BHX8_9ACTN</name>
<dbReference type="Pfam" id="PF05593">
    <property type="entry name" value="RHS_repeat"/>
    <property type="match status" value="1"/>
</dbReference>
<evidence type="ECO:0000313" key="2">
    <source>
        <dbReference type="Proteomes" id="UP000515307"/>
    </source>
</evidence>
<organism evidence="1 2">
    <name type="scientific">Streptomyces finlayi</name>
    <dbReference type="NCBI Taxonomy" id="67296"/>
    <lineage>
        <taxon>Bacteria</taxon>
        <taxon>Bacillati</taxon>
        <taxon>Actinomycetota</taxon>
        <taxon>Actinomycetes</taxon>
        <taxon>Kitasatosporales</taxon>
        <taxon>Streptomycetaceae</taxon>
        <taxon>Streptomyces</taxon>
    </lineage>
</organism>
<dbReference type="AlphaFoldDB" id="A0A7G7BHX8"/>
<dbReference type="KEGG" id="sfiy:F0344_10225"/>
<dbReference type="InterPro" id="IPR006530">
    <property type="entry name" value="YD"/>
</dbReference>
<protein>
    <recommendedName>
        <fullName evidence="3">RHS repeat protein</fullName>
    </recommendedName>
</protein>
<accession>A0A7G7BHX8</accession>
<dbReference type="InterPro" id="IPR031325">
    <property type="entry name" value="RHS_repeat"/>
</dbReference>
<dbReference type="Proteomes" id="UP000515307">
    <property type="component" value="Chromosome"/>
</dbReference>
<sequence length="111" mass="12681">MRLTTSVSRITALHLAEAAPDGTDQEVLRYRYTDGHLTEVINSSGLPLRFSYDNRGRVMSWTDTNDSRYDYANDDRDRCTARNVYNPNSPHYYPDAAGSSDILWPEEFNGI</sequence>
<dbReference type="NCBIfam" id="TIGR01643">
    <property type="entry name" value="YD_repeat_2x"/>
    <property type="match status" value="1"/>
</dbReference>
<dbReference type="EMBL" id="CP045702">
    <property type="protein sequence ID" value="QNE74943.1"/>
    <property type="molecule type" value="Genomic_DNA"/>
</dbReference>
<evidence type="ECO:0008006" key="3">
    <source>
        <dbReference type="Google" id="ProtNLM"/>
    </source>
</evidence>
<proteinExistence type="predicted"/>
<gene>
    <name evidence="1" type="ORF">F0344_10225</name>
</gene>